<reference evidence="2 3" key="1">
    <citation type="journal article" date="2015" name="Microbiome">
        <title>Genomic resolution of linkages in carbon, nitrogen, and sulfur cycling among widespread estuary sediment bacteria.</title>
        <authorList>
            <person name="Baker B.J."/>
            <person name="Lazar C.S."/>
            <person name="Teske A.P."/>
            <person name="Dick G.J."/>
        </authorList>
    </citation>
    <scope>NUCLEOTIDE SEQUENCE [LARGE SCALE GENOMIC DNA]</scope>
    <source>
        <strain evidence="2">DG_24</strain>
    </source>
</reference>
<feature type="region of interest" description="Disordered" evidence="1">
    <location>
        <begin position="1"/>
        <end position="41"/>
    </location>
</feature>
<proteinExistence type="predicted"/>
<name>A0A0S7WV79_UNCT6</name>
<sequence length="67" mass="7761">MRGSGRNEQLRTRQRKERQCRAAGTGSGRRREYRQHGAGVEDGEKEGIWFARDRTLQLCIDREAQNA</sequence>
<gene>
    <name evidence="2" type="ORF">AMJ39_03275</name>
</gene>
<dbReference type="STRING" id="1703770.AMJ39_03275"/>
<evidence type="ECO:0000313" key="3">
    <source>
        <dbReference type="Proteomes" id="UP000052008"/>
    </source>
</evidence>
<evidence type="ECO:0000256" key="1">
    <source>
        <dbReference type="SAM" id="MobiDB-lite"/>
    </source>
</evidence>
<dbReference type="AlphaFoldDB" id="A0A0S7WV79"/>
<organism evidence="2 3">
    <name type="scientific">candidate division TA06 bacterium DG_24</name>
    <dbReference type="NCBI Taxonomy" id="1703770"/>
    <lineage>
        <taxon>Bacteria</taxon>
        <taxon>Bacteria division TA06</taxon>
    </lineage>
</organism>
<accession>A0A0S7WV79</accession>
<evidence type="ECO:0000313" key="2">
    <source>
        <dbReference type="EMBL" id="KPJ53817.1"/>
    </source>
</evidence>
<protein>
    <submittedName>
        <fullName evidence="2">Uncharacterized protein</fullName>
    </submittedName>
</protein>
<dbReference type="Proteomes" id="UP000052008">
    <property type="component" value="Unassembled WGS sequence"/>
</dbReference>
<comment type="caution">
    <text evidence="2">The sequence shown here is derived from an EMBL/GenBank/DDBJ whole genome shotgun (WGS) entry which is preliminary data.</text>
</comment>
<dbReference type="EMBL" id="LIZS01000012">
    <property type="protein sequence ID" value="KPJ53817.1"/>
    <property type="molecule type" value="Genomic_DNA"/>
</dbReference>